<name>A0A1I6H5H8_9RHOB</name>
<dbReference type="SUPFAM" id="SSF46894">
    <property type="entry name" value="C-terminal effector domain of the bipartite response regulators"/>
    <property type="match status" value="1"/>
</dbReference>
<evidence type="ECO:0000256" key="2">
    <source>
        <dbReference type="PROSITE-ProRule" id="PRU01091"/>
    </source>
</evidence>
<dbReference type="AlphaFoldDB" id="A0A1I6H5H8"/>
<proteinExistence type="predicted"/>
<dbReference type="STRING" id="670154.SAMN04488002_2527"/>
<organism evidence="5 6">
    <name type="scientific">Litoreibacter janthinus</name>
    <dbReference type="NCBI Taxonomy" id="670154"/>
    <lineage>
        <taxon>Bacteria</taxon>
        <taxon>Pseudomonadati</taxon>
        <taxon>Pseudomonadota</taxon>
        <taxon>Alphaproteobacteria</taxon>
        <taxon>Rhodobacterales</taxon>
        <taxon>Roseobacteraceae</taxon>
        <taxon>Litoreibacter</taxon>
    </lineage>
</organism>
<feature type="domain" description="OmpR/PhoB-type" evidence="4">
    <location>
        <begin position="3"/>
        <end position="107"/>
    </location>
</feature>
<dbReference type="InterPro" id="IPR011990">
    <property type="entry name" value="TPR-like_helical_dom_sf"/>
</dbReference>
<sequence>MIQDVATSSEMRLRLGLEDYVWREGELLDAAGHRIPLRAKALSMFAELLAYRGRVLSKDQLSELVWPGTVATDESIARCIADIRKALKDNAFEIVQTYPKQGYRLNVIVKAQAAAQSEETKFEPPSLHGKGGVLFVAAMVSVAAIIAWILVRDDTAIDVSSASNGTAVDSLREAIAILPFGVNSDSDRFLASGLSDDLEIHLAEISAIKLISRGQVSLVADTAQGPVALARSLDVRYLVKGDVREDSGAIALSLRLIDGSDGTTLWADRYEGTRAGLMGFRDTLPEALVGAMSIELNARDQQRLALKDTDDPIAFQEVMHARQELSTFTYEGSLTAERHLRQAIARDPNYARAYAELASTFAIRMENNWVVLSSADEDKAFYFAKEALRLDEGLWFAHYALGRLHSIAESGDTQTALTHLRQAMSLQPANDDPRAYFAIVTAMSGNLEDGATILKSVIATHPQPPFWYHLGLANAQFHLKQYESALETVRVCLSQMTNSPYCLRNQIAVLARLDRIEDAEWAAEEYAILGHEVSLAALMQSAIESDPALRSHLEASYRLVGID</sequence>
<keyword evidence="1 2" id="KW-0238">DNA-binding</keyword>
<dbReference type="Gene3D" id="1.25.40.10">
    <property type="entry name" value="Tetratricopeptide repeat domain"/>
    <property type="match status" value="1"/>
</dbReference>
<evidence type="ECO:0000256" key="3">
    <source>
        <dbReference type="SAM" id="Phobius"/>
    </source>
</evidence>
<accession>A0A1I6H5H8</accession>
<dbReference type="Gene3D" id="3.40.50.10070">
    <property type="entry name" value="TolB, N-terminal domain"/>
    <property type="match status" value="1"/>
</dbReference>
<keyword evidence="3" id="KW-1133">Transmembrane helix</keyword>
<evidence type="ECO:0000313" key="6">
    <source>
        <dbReference type="Proteomes" id="UP000199658"/>
    </source>
</evidence>
<feature type="DNA-binding region" description="OmpR/PhoB-type" evidence="2">
    <location>
        <begin position="3"/>
        <end position="107"/>
    </location>
</feature>
<dbReference type="InterPro" id="IPR036388">
    <property type="entry name" value="WH-like_DNA-bd_sf"/>
</dbReference>
<dbReference type="SMART" id="SM00862">
    <property type="entry name" value="Trans_reg_C"/>
    <property type="match status" value="1"/>
</dbReference>
<reference evidence="6" key="1">
    <citation type="submission" date="2016-10" db="EMBL/GenBank/DDBJ databases">
        <authorList>
            <person name="Varghese N."/>
            <person name="Submissions S."/>
        </authorList>
    </citation>
    <scope>NUCLEOTIDE SEQUENCE [LARGE SCALE GENOMIC DNA]</scope>
    <source>
        <strain evidence="6">DSM 26921</strain>
    </source>
</reference>
<dbReference type="OrthoDB" id="54411at2"/>
<dbReference type="EMBL" id="FOYO01000001">
    <property type="protein sequence ID" value="SFR49521.1"/>
    <property type="molecule type" value="Genomic_DNA"/>
</dbReference>
<dbReference type="GO" id="GO:0003677">
    <property type="term" value="F:DNA binding"/>
    <property type="evidence" value="ECO:0007669"/>
    <property type="project" value="UniProtKB-UniRule"/>
</dbReference>
<keyword evidence="3" id="KW-0812">Transmembrane</keyword>
<dbReference type="RefSeq" id="WP_090217297.1">
    <property type="nucleotide sequence ID" value="NZ_FOYO01000001.1"/>
</dbReference>
<protein>
    <submittedName>
        <fullName evidence="5">TolB amino-terminal domain-containing protein</fullName>
    </submittedName>
</protein>
<dbReference type="CDD" id="cd00383">
    <property type="entry name" value="trans_reg_C"/>
    <property type="match status" value="1"/>
</dbReference>
<dbReference type="InterPro" id="IPR016032">
    <property type="entry name" value="Sig_transdc_resp-reg_C-effctor"/>
</dbReference>
<dbReference type="Pfam" id="PF14559">
    <property type="entry name" value="TPR_19"/>
    <property type="match status" value="1"/>
</dbReference>
<evidence type="ECO:0000313" key="5">
    <source>
        <dbReference type="EMBL" id="SFR49521.1"/>
    </source>
</evidence>
<evidence type="ECO:0000256" key="1">
    <source>
        <dbReference type="ARBA" id="ARBA00023125"/>
    </source>
</evidence>
<dbReference type="PROSITE" id="PS51755">
    <property type="entry name" value="OMPR_PHOB"/>
    <property type="match status" value="1"/>
</dbReference>
<dbReference type="Proteomes" id="UP000199658">
    <property type="component" value="Unassembled WGS sequence"/>
</dbReference>
<keyword evidence="3" id="KW-0472">Membrane</keyword>
<feature type="transmembrane region" description="Helical" evidence="3">
    <location>
        <begin position="131"/>
        <end position="151"/>
    </location>
</feature>
<gene>
    <name evidence="5" type="ORF">SAMN04488002_2527</name>
</gene>
<dbReference type="GO" id="GO:0006355">
    <property type="term" value="P:regulation of DNA-templated transcription"/>
    <property type="evidence" value="ECO:0007669"/>
    <property type="project" value="InterPro"/>
</dbReference>
<keyword evidence="6" id="KW-1185">Reference proteome</keyword>
<evidence type="ECO:0000259" key="4">
    <source>
        <dbReference type="PROSITE" id="PS51755"/>
    </source>
</evidence>
<dbReference type="InterPro" id="IPR001867">
    <property type="entry name" value="OmpR/PhoB-type_DNA-bd"/>
</dbReference>
<dbReference type="GO" id="GO:0000160">
    <property type="term" value="P:phosphorelay signal transduction system"/>
    <property type="evidence" value="ECO:0007669"/>
    <property type="project" value="InterPro"/>
</dbReference>
<dbReference type="Gene3D" id="1.10.10.10">
    <property type="entry name" value="Winged helix-like DNA-binding domain superfamily/Winged helix DNA-binding domain"/>
    <property type="match status" value="1"/>
</dbReference>
<dbReference type="Pfam" id="PF00486">
    <property type="entry name" value="Trans_reg_C"/>
    <property type="match status" value="1"/>
</dbReference>
<dbReference type="SUPFAM" id="SSF48452">
    <property type="entry name" value="TPR-like"/>
    <property type="match status" value="1"/>
</dbReference>